<dbReference type="FunFam" id="3.40.640.10:FF:000009">
    <property type="entry name" value="Cystathionine gamma-synthase homolog"/>
    <property type="match status" value="1"/>
</dbReference>
<dbReference type="PROSITE" id="PS00868">
    <property type="entry name" value="CYS_MET_METAB_PP"/>
    <property type="match status" value="1"/>
</dbReference>
<dbReference type="EMBL" id="AZFY01000027">
    <property type="protein sequence ID" value="KRM10942.1"/>
    <property type="molecule type" value="Genomic_DNA"/>
</dbReference>
<dbReference type="Gene3D" id="3.90.1150.10">
    <property type="entry name" value="Aspartate Aminotransferase, domain 1"/>
    <property type="match status" value="1"/>
</dbReference>
<dbReference type="GO" id="GO:0003962">
    <property type="term" value="F:cystathionine gamma-synthase activity"/>
    <property type="evidence" value="ECO:0007669"/>
    <property type="project" value="TreeGrafter"/>
</dbReference>
<dbReference type="InterPro" id="IPR015424">
    <property type="entry name" value="PyrdxlP-dep_Trfase"/>
</dbReference>
<comment type="similarity">
    <text evidence="2 5">Belongs to the trans-sulfuration enzymes family.</text>
</comment>
<dbReference type="GO" id="GO:0019346">
    <property type="term" value="P:transsulfuration"/>
    <property type="evidence" value="ECO:0007669"/>
    <property type="project" value="InterPro"/>
</dbReference>
<dbReference type="GO" id="GO:0004123">
    <property type="term" value="F:cystathionine gamma-lyase activity"/>
    <property type="evidence" value="ECO:0007669"/>
    <property type="project" value="TreeGrafter"/>
</dbReference>
<organism evidence="6 8">
    <name type="scientific">Lentilactobacillus farraginis DSM 18382 = JCM 14108</name>
    <dbReference type="NCBI Taxonomy" id="1423743"/>
    <lineage>
        <taxon>Bacteria</taxon>
        <taxon>Bacillati</taxon>
        <taxon>Bacillota</taxon>
        <taxon>Bacilli</taxon>
        <taxon>Lactobacillales</taxon>
        <taxon>Lactobacillaceae</taxon>
        <taxon>Lentilactobacillus</taxon>
    </lineage>
</organism>
<evidence type="ECO:0000256" key="1">
    <source>
        <dbReference type="ARBA" id="ARBA00001933"/>
    </source>
</evidence>
<dbReference type="Proteomes" id="UP000019488">
    <property type="component" value="Unassembled WGS sequence"/>
</dbReference>
<comment type="cofactor">
    <cofactor evidence="1 5">
        <name>pyridoxal 5'-phosphate</name>
        <dbReference type="ChEBI" id="CHEBI:597326"/>
    </cofactor>
</comment>
<dbReference type="eggNOG" id="COG0626">
    <property type="taxonomic scope" value="Bacteria"/>
</dbReference>
<dbReference type="InterPro" id="IPR015422">
    <property type="entry name" value="PyrdxlP-dep_Trfase_small"/>
</dbReference>
<reference evidence="7 9" key="2">
    <citation type="journal article" date="2015" name="Genome Announc.">
        <title>Expanding the biotechnology potential of lactobacilli through comparative genomics of 213 strains and associated genera.</title>
        <authorList>
            <person name="Sun Z."/>
            <person name="Harris H.M."/>
            <person name="McCann A."/>
            <person name="Guo C."/>
            <person name="Argimon S."/>
            <person name="Zhang W."/>
            <person name="Yang X."/>
            <person name="Jeffery I.B."/>
            <person name="Cooney J.C."/>
            <person name="Kagawa T.F."/>
            <person name="Liu W."/>
            <person name="Song Y."/>
            <person name="Salvetti E."/>
            <person name="Wrobel A."/>
            <person name="Rasinkangas P."/>
            <person name="Parkhill J."/>
            <person name="Rea M.C."/>
            <person name="O'Sullivan O."/>
            <person name="Ritari J."/>
            <person name="Douillard F.P."/>
            <person name="Paul Ross R."/>
            <person name="Yang R."/>
            <person name="Briner A.E."/>
            <person name="Felis G.E."/>
            <person name="de Vos W.M."/>
            <person name="Barrangou R."/>
            <person name="Klaenhammer T.R."/>
            <person name="Caufield P.W."/>
            <person name="Cui Y."/>
            <person name="Zhang H."/>
            <person name="O'Toole P.W."/>
        </authorList>
    </citation>
    <scope>NUCLEOTIDE SEQUENCE [LARGE SCALE GENOMIC DNA]</scope>
    <source>
        <strain evidence="7 9">DSM 18382</strain>
    </source>
</reference>
<dbReference type="CDD" id="cd00614">
    <property type="entry name" value="CGS_like"/>
    <property type="match status" value="1"/>
</dbReference>
<dbReference type="STRING" id="1423743.FD41_GL001971"/>
<dbReference type="FunFam" id="3.90.1150.10:FF:000033">
    <property type="entry name" value="Cystathionine gamma-synthase"/>
    <property type="match status" value="1"/>
</dbReference>
<keyword evidence="6" id="KW-0456">Lyase</keyword>
<dbReference type="InterPro" id="IPR000277">
    <property type="entry name" value="Cys/Met-Metab_PyrdxlP-dep_enz"/>
</dbReference>
<sequence>MESEEMHMSEFDTKLVHGKSQHDNQTGAVNVPIYNSSTYIFPKVDSKVTWDYSRSGNPTRNYLEDQLAALENGNRGFAFSSGLAAIHAVLSIFSPGDHIVIGDTIYGGTFRLINQFFKRWHLEFTEVDTQDLKAVENAIQPNTKAIYFETFTNPLLKVTSVKAISKIAKAHKLLTIVDNTFLTPYLQRPLDLGADIVVHSATKYLGGHSDVVAGVAVVKDKAIADRLYFNQNGVGSVLSPEDSNLIRRGIQTLAVRLDRHLSNAAKIVDFLQHRPEVAKIYYPGIKGTKDYEIATAETNGYGGIVSFELKKGFKTTEFVENLKLIQLAVSLGAVESLIELPYKMTHAELSPEEQLAAGITHQLVRLSVGIEDPKDLIADLAQSLDQLSETEPTEVESVNK</sequence>
<evidence type="ECO:0000256" key="3">
    <source>
        <dbReference type="ARBA" id="ARBA00022898"/>
    </source>
</evidence>
<evidence type="ECO:0000313" key="6">
    <source>
        <dbReference type="EMBL" id="GAF36291.1"/>
    </source>
</evidence>
<dbReference type="InterPro" id="IPR054542">
    <property type="entry name" value="Cys_met_metab_PP"/>
</dbReference>
<dbReference type="PATRIC" id="fig|1423743.5.peg.2031"/>
<feature type="modified residue" description="N6-(pyridoxal phosphate)lysine" evidence="4">
    <location>
        <position position="203"/>
    </location>
</feature>
<dbReference type="AlphaFoldDB" id="X0PID4"/>
<dbReference type="GO" id="GO:0019343">
    <property type="term" value="P:cysteine biosynthetic process via cystathionine"/>
    <property type="evidence" value="ECO:0007669"/>
    <property type="project" value="TreeGrafter"/>
</dbReference>
<comment type="caution">
    <text evidence="6">The sequence shown here is derived from an EMBL/GenBank/DDBJ whole genome shotgun (WGS) entry which is preliminary data.</text>
</comment>
<dbReference type="Gene3D" id="3.40.640.10">
    <property type="entry name" value="Type I PLP-dependent aspartate aminotransferase-like (Major domain)"/>
    <property type="match status" value="1"/>
</dbReference>
<evidence type="ECO:0000313" key="7">
    <source>
        <dbReference type="EMBL" id="KRM10942.1"/>
    </source>
</evidence>
<reference evidence="6" key="1">
    <citation type="journal article" date="2014" name="Genome Announc.">
        <title>Draft Genome Sequences of Two Lactobacillus Strains, L. farraginis JCM 14108T and L. composti JCM 14202T, Isolated from Compost of Distilled Shochu Residue.</title>
        <authorList>
            <person name="Yuki M."/>
            <person name="Oshima K."/>
            <person name="Suda W."/>
            <person name="Kitahara M."/>
            <person name="Kitamura K."/>
            <person name="Iida T."/>
            <person name="Hattori M."/>
            <person name="Ohkuma M."/>
        </authorList>
    </citation>
    <scope>NUCLEOTIDE SEQUENCE [LARGE SCALE GENOMIC DNA]</scope>
    <source>
        <strain evidence="6">JCM 14108</strain>
    </source>
</reference>
<evidence type="ECO:0000313" key="8">
    <source>
        <dbReference type="Proteomes" id="UP000019488"/>
    </source>
</evidence>
<dbReference type="InterPro" id="IPR015421">
    <property type="entry name" value="PyrdxlP-dep_Trfase_major"/>
</dbReference>
<protein>
    <submittedName>
        <fullName evidence="6">Cystathionine gamma-lyase</fullName>
    </submittedName>
    <submittedName>
        <fullName evidence="7">Cystathionine gamma-synthase</fullName>
    </submittedName>
</protein>
<keyword evidence="9" id="KW-1185">Reference proteome</keyword>
<dbReference type="GO" id="GO:0030170">
    <property type="term" value="F:pyridoxal phosphate binding"/>
    <property type="evidence" value="ECO:0007669"/>
    <property type="project" value="InterPro"/>
</dbReference>
<dbReference type="PANTHER" id="PTHR11808">
    <property type="entry name" value="TRANS-SULFURATION ENZYME FAMILY MEMBER"/>
    <property type="match status" value="1"/>
</dbReference>
<dbReference type="GO" id="GO:0005737">
    <property type="term" value="C:cytoplasm"/>
    <property type="evidence" value="ECO:0007669"/>
    <property type="project" value="TreeGrafter"/>
</dbReference>
<dbReference type="Pfam" id="PF01053">
    <property type="entry name" value="Cys_Met_Meta_PP"/>
    <property type="match status" value="1"/>
</dbReference>
<name>X0PID4_9LACO</name>
<accession>X0PID4</accession>
<dbReference type="EMBL" id="BAKI01000009">
    <property type="protein sequence ID" value="GAF36291.1"/>
    <property type="molecule type" value="Genomic_DNA"/>
</dbReference>
<proteinExistence type="inferred from homology"/>
<dbReference type="Proteomes" id="UP000051966">
    <property type="component" value="Unassembled WGS sequence"/>
</dbReference>
<gene>
    <name evidence="7" type="ORF">FD41_GL001971</name>
    <name evidence="6" type="ORF">JCM14108_1253</name>
</gene>
<evidence type="ECO:0000256" key="2">
    <source>
        <dbReference type="ARBA" id="ARBA00009077"/>
    </source>
</evidence>
<dbReference type="PIRSF" id="PIRSF001434">
    <property type="entry name" value="CGS"/>
    <property type="match status" value="1"/>
</dbReference>
<evidence type="ECO:0000256" key="4">
    <source>
        <dbReference type="PIRSR" id="PIRSR001434-2"/>
    </source>
</evidence>
<dbReference type="PANTHER" id="PTHR11808:SF15">
    <property type="entry name" value="CYSTATHIONINE GAMMA-LYASE"/>
    <property type="match status" value="1"/>
</dbReference>
<keyword evidence="3 4" id="KW-0663">Pyridoxal phosphate</keyword>
<evidence type="ECO:0000313" key="9">
    <source>
        <dbReference type="Proteomes" id="UP000051966"/>
    </source>
</evidence>
<dbReference type="GO" id="GO:0009086">
    <property type="term" value="P:methionine biosynthetic process"/>
    <property type="evidence" value="ECO:0007669"/>
    <property type="project" value="UniProtKB-ARBA"/>
</dbReference>
<dbReference type="SUPFAM" id="SSF53383">
    <property type="entry name" value="PLP-dependent transferases"/>
    <property type="match status" value="1"/>
</dbReference>
<evidence type="ECO:0000256" key="5">
    <source>
        <dbReference type="RuleBase" id="RU362118"/>
    </source>
</evidence>